<feature type="compositionally biased region" description="Acidic residues" evidence="3">
    <location>
        <begin position="241"/>
        <end position="253"/>
    </location>
</feature>
<feature type="compositionally biased region" description="Basic residues" evidence="3">
    <location>
        <begin position="306"/>
        <end position="316"/>
    </location>
</feature>
<dbReference type="STRING" id="765440.A0A0C3FPB6"/>
<feature type="compositionally biased region" description="Polar residues" evidence="3">
    <location>
        <begin position="216"/>
        <end position="230"/>
    </location>
</feature>
<dbReference type="InterPro" id="IPR001370">
    <property type="entry name" value="BIR_rpt"/>
</dbReference>
<accession>A0A0C3FPB6</accession>
<evidence type="ECO:0000313" key="5">
    <source>
        <dbReference type="Proteomes" id="UP000054166"/>
    </source>
</evidence>
<keyword evidence="1" id="KW-0479">Metal-binding</keyword>
<dbReference type="Pfam" id="PF00653">
    <property type="entry name" value="BIR"/>
    <property type="match status" value="2"/>
</dbReference>
<dbReference type="EMBL" id="KN832984">
    <property type="protein sequence ID" value="KIM85855.1"/>
    <property type="molecule type" value="Genomic_DNA"/>
</dbReference>
<keyword evidence="5" id="KW-1185">Reference proteome</keyword>
<feature type="compositionally biased region" description="Basic residues" evidence="3">
    <location>
        <begin position="336"/>
        <end position="346"/>
    </location>
</feature>
<gene>
    <name evidence="4" type="ORF">PILCRDRAFT_5476</name>
</gene>
<dbReference type="InParanoid" id="A0A0C3FPB6"/>
<feature type="compositionally biased region" description="Basic and acidic residues" evidence="3">
    <location>
        <begin position="272"/>
        <end position="281"/>
    </location>
</feature>
<dbReference type="HOGENOM" id="CLU_016657_0_0_1"/>
<dbReference type="InterPro" id="IPR051190">
    <property type="entry name" value="Baculoviral_IAP"/>
</dbReference>
<dbReference type="SMART" id="SM00238">
    <property type="entry name" value="BIR"/>
    <property type="match status" value="2"/>
</dbReference>
<proteinExistence type="predicted"/>
<feature type="compositionally biased region" description="Low complexity" evidence="3">
    <location>
        <begin position="522"/>
        <end position="532"/>
    </location>
</feature>
<keyword evidence="2" id="KW-0862">Zinc</keyword>
<dbReference type="CDD" id="cd00022">
    <property type="entry name" value="BIR"/>
    <property type="match status" value="2"/>
</dbReference>
<feature type="compositionally biased region" description="Pro residues" evidence="3">
    <location>
        <begin position="493"/>
        <end position="506"/>
    </location>
</feature>
<sequence length="594" mass="65049">MSTTQMQTFEHRLRSFSSTKRVKNPSLTASSSVKWPHPASYAANPNSLAEAGFYFNPSWDDRDAVTCFMCGKELSDWTQLDDPFDIHWDKCSDSCVWAVVRCGLKEDLDSHGRFVSTSKTRLPAAKAMEKARLATFTTNGWWPHDAVKKHGANSKKMAHAGFVYTPQIIDDGQDDTASCLYCKIALGGWDPQDNPLEEHRQRANKSGVPCPFFFAPTQSESLPATATSSRTKAKKPVVEASEGDDEPSDDELELAPPAPKRKGRTTLTATKSKADDGESGMRRVTRGAASRAGSVMEEEAEAKITAKSKGKGRGRKKPEVIDEDDEGVPEAVVSKPKSKSKSAKGKSRVEPGLDAPEPKTRPSRSKSRANVNAESESDAPPAAKPASKPKKSTTSKPTSKAKGGRKKTVVEEAGMDVDEEGQGAVEAAQAVVDRKGKGMKVVDISTDDEGRERAVAPEPEPERKTRKEEKKKAPVEIEQEQPEPEPMDIHPAPSTPPRPVFSPSPQAPTLTNGHHRPPSPAQPSSQAQTFLPPLALLPIPHIVSLSETEQDMTVEEWIRHEISLQYEQLKSDGETRINAFRERAEEVRRRIDAL</sequence>
<evidence type="ECO:0008006" key="6">
    <source>
        <dbReference type="Google" id="ProtNLM"/>
    </source>
</evidence>
<dbReference type="PANTHER" id="PTHR46771:SF5">
    <property type="entry name" value="DETERIN"/>
    <property type="match status" value="1"/>
</dbReference>
<evidence type="ECO:0000256" key="1">
    <source>
        <dbReference type="ARBA" id="ARBA00022723"/>
    </source>
</evidence>
<reference evidence="5" key="2">
    <citation type="submission" date="2015-01" db="EMBL/GenBank/DDBJ databases">
        <title>Evolutionary Origins and Diversification of the Mycorrhizal Mutualists.</title>
        <authorList>
            <consortium name="DOE Joint Genome Institute"/>
            <consortium name="Mycorrhizal Genomics Consortium"/>
            <person name="Kohler A."/>
            <person name="Kuo A."/>
            <person name="Nagy L.G."/>
            <person name="Floudas D."/>
            <person name="Copeland A."/>
            <person name="Barry K.W."/>
            <person name="Cichocki N."/>
            <person name="Veneault-Fourrey C."/>
            <person name="LaButti K."/>
            <person name="Lindquist E.A."/>
            <person name="Lipzen A."/>
            <person name="Lundell T."/>
            <person name="Morin E."/>
            <person name="Murat C."/>
            <person name="Riley R."/>
            <person name="Ohm R."/>
            <person name="Sun H."/>
            <person name="Tunlid A."/>
            <person name="Henrissat B."/>
            <person name="Grigoriev I.V."/>
            <person name="Hibbett D.S."/>
            <person name="Martin F."/>
        </authorList>
    </citation>
    <scope>NUCLEOTIDE SEQUENCE [LARGE SCALE GENOMIC DNA]</scope>
    <source>
        <strain evidence="5">F 1598</strain>
    </source>
</reference>
<dbReference type="Gene3D" id="1.10.1170.10">
    <property type="entry name" value="Inhibitor Of Apoptosis Protein (2mihbC-IAP-1), Chain A"/>
    <property type="match status" value="2"/>
</dbReference>
<feature type="compositionally biased region" description="Low complexity" evidence="3">
    <location>
        <begin position="422"/>
        <end position="431"/>
    </location>
</feature>
<dbReference type="SUPFAM" id="SSF57924">
    <property type="entry name" value="Inhibitor of apoptosis (IAP) repeat"/>
    <property type="match status" value="2"/>
</dbReference>
<dbReference type="OrthoDB" id="2196114at2759"/>
<feature type="compositionally biased region" description="Basic and acidic residues" evidence="3">
    <location>
        <begin position="448"/>
        <end position="475"/>
    </location>
</feature>
<dbReference type="GO" id="GO:0046872">
    <property type="term" value="F:metal ion binding"/>
    <property type="evidence" value="ECO:0007669"/>
    <property type="project" value="UniProtKB-KW"/>
</dbReference>
<evidence type="ECO:0000313" key="4">
    <source>
        <dbReference type="EMBL" id="KIM85855.1"/>
    </source>
</evidence>
<dbReference type="PROSITE" id="PS50143">
    <property type="entry name" value="BIR_REPEAT_2"/>
    <property type="match status" value="2"/>
</dbReference>
<reference evidence="4 5" key="1">
    <citation type="submission" date="2014-04" db="EMBL/GenBank/DDBJ databases">
        <authorList>
            <consortium name="DOE Joint Genome Institute"/>
            <person name="Kuo A."/>
            <person name="Tarkka M."/>
            <person name="Buscot F."/>
            <person name="Kohler A."/>
            <person name="Nagy L.G."/>
            <person name="Floudas D."/>
            <person name="Copeland A."/>
            <person name="Barry K.W."/>
            <person name="Cichocki N."/>
            <person name="Veneault-Fourrey C."/>
            <person name="LaButti K."/>
            <person name="Lindquist E.A."/>
            <person name="Lipzen A."/>
            <person name="Lundell T."/>
            <person name="Morin E."/>
            <person name="Murat C."/>
            <person name="Sun H."/>
            <person name="Tunlid A."/>
            <person name="Henrissat B."/>
            <person name="Grigoriev I.V."/>
            <person name="Hibbett D.S."/>
            <person name="Martin F."/>
            <person name="Nordberg H.P."/>
            <person name="Cantor M.N."/>
            <person name="Hua S.X."/>
        </authorList>
    </citation>
    <scope>NUCLEOTIDE SEQUENCE [LARGE SCALE GENOMIC DNA]</scope>
    <source>
        <strain evidence="4 5">F 1598</strain>
    </source>
</reference>
<feature type="compositionally biased region" description="Acidic residues" evidence="3">
    <location>
        <begin position="477"/>
        <end position="486"/>
    </location>
</feature>
<organism evidence="4 5">
    <name type="scientific">Piloderma croceum (strain F 1598)</name>
    <dbReference type="NCBI Taxonomy" id="765440"/>
    <lineage>
        <taxon>Eukaryota</taxon>
        <taxon>Fungi</taxon>
        <taxon>Dikarya</taxon>
        <taxon>Basidiomycota</taxon>
        <taxon>Agaricomycotina</taxon>
        <taxon>Agaricomycetes</taxon>
        <taxon>Agaricomycetidae</taxon>
        <taxon>Atheliales</taxon>
        <taxon>Atheliaceae</taxon>
        <taxon>Piloderma</taxon>
    </lineage>
</organism>
<evidence type="ECO:0000256" key="2">
    <source>
        <dbReference type="ARBA" id="ARBA00022833"/>
    </source>
</evidence>
<evidence type="ECO:0000256" key="3">
    <source>
        <dbReference type="SAM" id="MobiDB-lite"/>
    </source>
</evidence>
<dbReference type="AlphaFoldDB" id="A0A0C3FPB6"/>
<dbReference type="Proteomes" id="UP000054166">
    <property type="component" value="Unassembled WGS sequence"/>
</dbReference>
<dbReference type="PANTHER" id="PTHR46771">
    <property type="entry name" value="DETERIN"/>
    <property type="match status" value="1"/>
</dbReference>
<name>A0A0C3FPB6_PILCF</name>
<protein>
    <recommendedName>
        <fullName evidence="6">BIR-domain-containing protein</fullName>
    </recommendedName>
</protein>
<feature type="compositionally biased region" description="Basic and acidic residues" evidence="3">
    <location>
        <begin position="347"/>
        <end position="360"/>
    </location>
</feature>
<feature type="region of interest" description="Disordered" evidence="3">
    <location>
        <begin position="210"/>
        <end position="532"/>
    </location>
</feature>